<dbReference type="GO" id="GO:0016462">
    <property type="term" value="F:pyrophosphatase activity"/>
    <property type="evidence" value="ECO:0007669"/>
    <property type="project" value="UniProtKB-ARBA"/>
</dbReference>
<evidence type="ECO:0000256" key="3">
    <source>
        <dbReference type="ARBA" id="ARBA00022801"/>
    </source>
</evidence>
<proteinExistence type="inferred from homology"/>
<accession>A0A0M7B9A9</accession>
<comment type="similarity">
    <text evidence="4">Belongs to the Nudix hydrolase family.</text>
</comment>
<dbReference type="InterPro" id="IPR000086">
    <property type="entry name" value="NUDIX_hydrolase_dom"/>
</dbReference>
<evidence type="ECO:0000313" key="7">
    <source>
        <dbReference type="Proteomes" id="UP000049455"/>
    </source>
</evidence>
<name>A0A0M7B9A9_9RHOB</name>
<dbReference type="PROSITE" id="PS51462">
    <property type="entry name" value="NUDIX"/>
    <property type="match status" value="1"/>
</dbReference>
<evidence type="ECO:0000259" key="5">
    <source>
        <dbReference type="PROSITE" id="PS51462"/>
    </source>
</evidence>
<dbReference type="PANTHER" id="PTHR43046:SF14">
    <property type="entry name" value="MUTT_NUDIX FAMILY PROTEIN"/>
    <property type="match status" value="1"/>
</dbReference>
<dbReference type="InterPro" id="IPR015797">
    <property type="entry name" value="NUDIX_hydrolase-like_dom_sf"/>
</dbReference>
<dbReference type="PRINTS" id="PR00502">
    <property type="entry name" value="NUDIXFAMILY"/>
</dbReference>
<sequence>MTPDEIALLPYRPCAGVCLTNPDGLIWVGERIDRPGAWQMPQGGIDAGEAPQAAALRELREETGLRPEAVTLITGLSDPIAYDLPHDLVPVLWKGRYRGQMQYWFNFAYDGPDDAVDLDYHVREFSEWRWMAPAEVLKAIVPFKRDLYADVLTGFGLL</sequence>
<dbReference type="InterPro" id="IPR022927">
    <property type="entry name" value="RppH"/>
</dbReference>
<keyword evidence="3 4" id="KW-0378">Hydrolase</keyword>
<dbReference type="Gene3D" id="3.90.79.10">
    <property type="entry name" value="Nucleoside Triphosphate Pyrophosphohydrolase"/>
    <property type="match status" value="1"/>
</dbReference>
<dbReference type="EMBL" id="CYPR01000039">
    <property type="protein sequence ID" value="CUH23080.1"/>
    <property type="molecule type" value="Genomic_DNA"/>
</dbReference>
<dbReference type="SUPFAM" id="SSF55811">
    <property type="entry name" value="Nudix"/>
    <property type="match status" value="1"/>
</dbReference>
<keyword evidence="7" id="KW-1185">Reference proteome</keyword>
<evidence type="ECO:0000313" key="6">
    <source>
        <dbReference type="EMBL" id="CUH23080.1"/>
    </source>
</evidence>
<dbReference type="InterPro" id="IPR020476">
    <property type="entry name" value="Nudix_hydrolase"/>
</dbReference>
<dbReference type="EC" id="3.6.1.-" evidence="6"/>
<dbReference type="PANTHER" id="PTHR43046">
    <property type="entry name" value="GDP-MANNOSE MANNOSYL HYDROLASE"/>
    <property type="match status" value="1"/>
</dbReference>
<protein>
    <submittedName>
        <fullName evidence="6">RNA pyrophosphohydrolase</fullName>
        <ecNumber evidence="6">3.6.1.-</ecNumber>
    </submittedName>
</protein>
<dbReference type="OrthoDB" id="9816040at2"/>
<dbReference type="CDD" id="cd03671">
    <property type="entry name" value="NUDIX_Ap4A_hydrolase_plant_like"/>
    <property type="match status" value="1"/>
</dbReference>
<dbReference type="InterPro" id="IPR020084">
    <property type="entry name" value="NUDIX_hydrolase_CS"/>
</dbReference>
<evidence type="ECO:0000256" key="2">
    <source>
        <dbReference type="ARBA" id="ARBA00001946"/>
    </source>
</evidence>
<gene>
    <name evidence="6" type="primary">rppH</name>
    <name evidence="6" type="ORF">JSE7799_00616</name>
</gene>
<organism evidence="6 7">
    <name type="scientific">Jannaschia seosinensis</name>
    <dbReference type="NCBI Taxonomy" id="313367"/>
    <lineage>
        <taxon>Bacteria</taxon>
        <taxon>Pseudomonadati</taxon>
        <taxon>Pseudomonadota</taxon>
        <taxon>Alphaproteobacteria</taxon>
        <taxon>Rhodobacterales</taxon>
        <taxon>Roseobacteraceae</taxon>
        <taxon>Jannaschia</taxon>
    </lineage>
</organism>
<evidence type="ECO:0000256" key="4">
    <source>
        <dbReference type="RuleBase" id="RU003476"/>
    </source>
</evidence>
<dbReference type="PROSITE" id="PS00893">
    <property type="entry name" value="NUDIX_BOX"/>
    <property type="match status" value="1"/>
</dbReference>
<dbReference type="NCBIfam" id="NF001938">
    <property type="entry name" value="PRK00714.1-5"/>
    <property type="match status" value="1"/>
</dbReference>
<dbReference type="Pfam" id="PF00293">
    <property type="entry name" value="NUDIX"/>
    <property type="match status" value="1"/>
</dbReference>
<comment type="cofactor">
    <cofactor evidence="1">
        <name>Mn(2+)</name>
        <dbReference type="ChEBI" id="CHEBI:29035"/>
    </cofactor>
</comment>
<dbReference type="RefSeq" id="WP_055662289.1">
    <property type="nucleotide sequence ID" value="NZ_CYPR01000039.1"/>
</dbReference>
<dbReference type="STRING" id="313367.JSE7799_00616"/>
<comment type="cofactor">
    <cofactor evidence="2">
        <name>Mg(2+)</name>
        <dbReference type="ChEBI" id="CHEBI:18420"/>
    </cofactor>
</comment>
<dbReference type="AlphaFoldDB" id="A0A0M7B9A9"/>
<evidence type="ECO:0000256" key="1">
    <source>
        <dbReference type="ARBA" id="ARBA00001936"/>
    </source>
</evidence>
<feature type="domain" description="Nudix hydrolase" evidence="5">
    <location>
        <begin position="10"/>
        <end position="153"/>
    </location>
</feature>
<dbReference type="Proteomes" id="UP000049455">
    <property type="component" value="Unassembled WGS sequence"/>
</dbReference>
<reference evidence="6 7" key="1">
    <citation type="submission" date="2015-09" db="EMBL/GenBank/DDBJ databases">
        <authorList>
            <person name="Jackson K.R."/>
            <person name="Lunt B.L."/>
            <person name="Fisher J.N.B."/>
            <person name="Gardner A.V."/>
            <person name="Bailey M.E."/>
            <person name="Deus L.M."/>
            <person name="Earl A.S."/>
            <person name="Gibby P.D."/>
            <person name="Hartmann K.A."/>
            <person name="Liu J.E."/>
            <person name="Manci A.M."/>
            <person name="Nielsen D.A."/>
            <person name="Solomon M.B."/>
            <person name="Breakwell D.P."/>
            <person name="Burnett S.H."/>
            <person name="Grose J.H."/>
        </authorList>
    </citation>
    <scope>NUCLEOTIDE SEQUENCE [LARGE SCALE GENOMIC DNA]</scope>
    <source>
        <strain evidence="6 7">CECT 7799</strain>
    </source>
</reference>